<dbReference type="GO" id="GO:0004386">
    <property type="term" value="F:helicase activity"/>
    <property type="evidence" value="ECO:0007669"/>
    <property type="project" value="UniProtKB-KW"/>
</dbReference>
<dbReference type="RefSeq" id="XP_012187152.1">
    <property type="nucleotide sequence ID" value="XM_012331762.1"/>
</dbReference>
<reference evidence="2" key="1">
    <citation type="journal article" date="2013" name="Genome Announc.">
        <title>Draft genome sequence of the basidiomycetous yeast-like fungus Pseudozyma hubeiensis SY62, which produces an abundant amount of the biosurfactant mannosylerythritol lipids.</title>
        <authorList>
            <person name="Konishi M."/>
            <person name="Hatada Y."/>
            <person name="Horiuchi J."/>
        </authorList>
    </citation>
    <scope>NUCLEOTIDE SEQUENCE [LARGE SCALE GENOMIC DNA]</scope>
    <source>
        <strain evidence="2">SY62</strain>
    </source>
</reference>
<keyword evidence="2" id="KW-1185">Reference proteome</keyword>
<dbReference type="HOGENOM" id="CLU_2237780_0_0_1"/>
<proteinExistence type="predicted"/>
<keyword evidence="1" id="KW-0378">Hydrolase</keyword>
<dbReference type="AlphaFoldDB" id="R9P624"/>
<sequence length="105" mass="12183">MEGQFDVLRAGLWFVLRAYRPLEFRQQAIDPERVTRCLSVCLLAANVDRCRYNNGRRRAIVGRTFCVGRKQRHFYRIAVSRPPPVKIINATPSNRLFDAIRPLPA</sequence>
<gene>
    <name evidence="1" type="ORF">PHSY_001130</name>
</gene>
<organism evidence="1 2">
    <name type="scientific">Pseudozyma hubeiensis (strain SY62)</name>
    <name type="common">Yeast</name>
    <dbReference type="NCBI Taxonomy" id="1305764"/>
    <lineage>
        <taxon>Eukaryota</taxon>
        <taxon>Fungi</taxon>
        <taxon>Dikarya</taxon>
        <taxon>Basidiomycota</taxon>
        <taxon>Ustilaginomycotina</taxon>
        <taxon>Ustilaginomycetes</taxon>
        <taxon>Ustilaginales</taxon>
        <taxon>Ustilaginaceae</taxon>
        <taxon>Pseudozyma</taxon>
    </lineage>
</organism>
<evidence type="ECO:0000313" key="1">
    <source>
        <dbReference type="EMBL" id="GAC93565.1"/>
    </source>
</evidence>
<dbReference type="Proteomes" id="UP000014071">
    <property type="component" value="Unassembled WGS sequence"/>
</dbReference>
<protein>
    <submittedName>
        <fullName evidence="1">ATP-dependent DNA helicase</fullName>
    </submittedName>
</protein>
<keyword evidence="1" id="KW-0547">Nucleotide-binding</keyword>
<keyword evidence="1" id="KW-0347">Helicase</keyword>
<keyword evidence="1" id="KW-0067">ATP-binding</keyword>
<accession>R9P624</accession>
<dbReference type="EMBL" id="DF238776">
    <property type="protein sequence ID" value="GAC93565.1"/>
    <property type="molecule type" value="Genomic_DNA"/>
</dbReference>
<name>R9P624_PSEHS</name>
<evidence type="ECO:0000313" key="2">
    <source>
        <dbReference type="Proteomes" id="UP000014071"/>
    </source>
</evidence>
<dbReference type="GeneID" id="24106431"/>